<dbReference type="EMBL" id="DNAN01000294">
    <property type="protein sequence ID" value="HAW75757.1"/>
    <property type="molecule type" value="Genomic_DNA"/>
</dbReference>
<protein>
    <submittedName>
        <fullName evidence="1">Uncharacterized protein</fullName>
    </submittedName>
</protein>
<accession>A0A350P390</accession>
<evidence type="ECO:0000313" key="1">
    <source>
        <dbReference type="EMBL" id="HAW75757.1"/>
    </source>
</evidence>
<sequence>MRYGRVSGEIREERYDTCKKCPYFLEDSKRCSECGCFMEAKTWVGGDPDLLCPKKKWSR</sequence>
<comment type="caution">
    <text evidence="1">The sequence shown here is derived from an EMBL/GenBank/DDBJ whole genome shotgun (WGS) entry which is preliminary data.</text>
</comment>
<evidence type="ECO:0000313" key="2">
    <source>
        <dbReference type="Proteomes" id="UP000263517"/>
    </source>
</evidence>
<dbReference type="Proteomes" id="UP000263517">
    <property type="component" value="Unassembled WGS sequence"/>
</dbReference>
<reference evidence="1 2" key="1">
    <citation type="journal article" date="2018" name="Nat. Biotechnol.">
        <title>A standardized bacterial taxonomy based on genome phylogeny substantially revises the tree of life.</title>
        <authorList>
            <person name="Parks D.H."/>
            <person name="Chuvochina M."/>
            <person name="Waite D.W."/>
            <person name="Rinke C."/>
            <person name="Skarshewski A."/>
            <person name="Chaumeil P.A."/>
            <person name="Hugenholtz P."/>
        </authorList>
    </citation>
    <scope>NUCLEOTIDE SEQUENCE [LARGE SCALE GENOMIC DNA]</scope>
    <source>
        <strain evidence="1">UBA11978</strain>
    </source>
</reference>
<organism evidence="1 2">
    <name type="scientific">Alteromonas australica</name>
    <dbReference type="NCBI Taxonomy" id="589873"/>
    <lineage>
        <taxon>Bacteria</taxon>
        <taxon>Pseudomonadati</taxon>
        <taxon>Pseudomonadota</taxon>
        <taxon>Gammaproteobacteria</taxon>
        <taxon>Alteromonadales</taxon>
        <taxon>Alteromonadaceae</taxon>
        <taxon>Alteromonas/Salinimonas group</taxon>
        <taxon>Alteromonas</taxon>
    </lineage>
</organism>
<name>A0A350P390_9ALTE</name>
<gene>
    <name evidence="1" type="ORF">DCW74_08485</name>
</gene>
<dbReference type="AlphaFoldDB" id="A0A350P390"/>
<proteinExistence type="predicted"/>